<accession>A0A150F6Y7</accession>
<dbReference type="RefSeq" id="WP_061521715.1">
    <property type="nucleotide sequence ID" value="NZ_JARLZY010000026.1"/>
</dbReference>
<name>A0A150F6Y7_9BACI</name>
<evidence type="ECO:0000313" key="1">
    <source>
        <dbReference type="EMBL" id="KXZ20019.1"/>
    </source>
</evidence>
<proteinExistence type="predicted"/>
<evidence type="ECO:0000313" key="2">
    <source>
        <dbReference type="Proteomes" id="UP000075430"/>
    </source>
</evidence>
<keyword evidence="2" id="KW-1185">Reference proteome</keyword>
<dbReference type="STRING" id="1793963.AXI58_15700"/>
<evidence type="ECO:0008006" key="3">
    <source>
        <dbReference type="Google" id="ProtNLM"/>
    </source>
</evidence>
<dbReference type="OrthoDB" id="9789812at2"/>
<dbReference type="SUPFAM" id="SSF56037">
    <property type="entry name" value="PheT/TilS domain"/>
    <property type="match status" value="1"/>
</dbReference>
<reference evidence="2" key="1">
    <citation type="submission" date="2016-02" db="EMBL/GenBank/DDBJ databases">
        <authorList>
            <person name="Dunlap C."/>
        </authorList>
    </citation>
    <scope>NUCLEOTIDE SEQUENCE [LARGE SCALE GENOMIC DNA]</scope>
    <source>
        <strain evidence="2">NRRL B-41092</strain>
    </source>
</reference>
<gene>
    <name evidence="1" type="ORF">AXI58_15700</name>
</gene>
<sequence>MNISLDPLIAERVPGIKAAAVIYDQIEVGPSPQMLKGRLRLFQESLYFDYADGGIKEQPFVKEWARIFKQLNPAFEGQKTPMEHMLDGISREQFIESVNSAHDTILFFSLKYSLPMMAYDASELDEQVSVTLGEKESVLTFSGPNGVFGDFTGHTNACPVTSGTKQMMQLIFFPPSFQEDASCELLSSLTKMFEQIHGGTHTVHWLL</sequence>
<comment type="caution">
    <text evidence="1">The sequence shown here is derived from an EMBL/GenBank/DDBJ whole genome shotgun (WGS) entry which is preliminary data.</text>
</comment>
<dbReference type="EMBL" id="LSBA01000015">
    <property type="protein sequence ID" value="KXZ20019.1"/>
    <property type="molecule type" value="Genomic_DNA"/>
</dbReference>
<protein>
    <recommendedName>
        <fullName evidence="3">B3/B4 tRNA-binding domain-containing protein</fullName>
    </recommendedName>
</protein>
<dbReference type="AlphaFoldDB" id="A0A150F6Y7"/>
<organism evidence="1 2">
    <name type="scientific">Bacillus nakamurai</name>
    <dbReference type="NCBI Taxonomy" id="1793963"/>
    <lineage>
        <taxon>Bacteria</taxon>
        <taxon>Bacillati</taxon>
        <taxon>Bacillota</taxon>
        <taxon>Bacilli</taxon>
        <taxon>Bacillales</taxon>
        <taxon>Bacillaceae</taxon>
        <taxon>Bacillus</taxon>
    </lineage>
</organism>
<dbReference type="Proteomes" id="UP000075430">
    <property type="component" value="Unassembled WGS sequence"/>
</dbReference>